<protein>
    <submittedName>
        <fullName evidence="1">Uncharacterized protein</fullName>
    </submittedName>
</protein>
<sequence length="72" mass="8262">MPYNHFHESMLWYRDSRSAREVAATVQLHENGYWAIHIMKKSMISGERRSLFISASLCVGETSESVTGVCIR</sequence>
<dbReference type="EMBL" id="JAACFV010000171">
    <property type="protein sequence ID" value="KAF7503575.1"/>
    <property type="molecule type" value="Genomic_DNA"/>
</dbReference>
<accession>A0A8H7DZQ6</accession>
<organism evidence="1 2">
    <name type="scientific">Endocarpon pusillum</name>
    <dbReference type="NCBI Taxonomy" id="364733"/>
    <lineage>
        <taxon>Eukaryota</taxon>
        <taxon>Fungi</taxon>
        <taxon>Dikarya</taxon>
        <taxon>Ascomycota</taxon>
        <taxon>Pezizomycotina</taxon>
        <taxon>Eurotiomycetes</taxon>
        <taxon>Chaetothyriomycetidae</taxon>
        <taxon>Verrucariales</taxon>
        <taxon>Verrucariaceae</taxon>
        <taxon>Endocarpon</taxon>
    </lineage>
</organism>
<name>A0A8H7DZQ6_9EURO</name>
<reference evidence="1" key="1">
    <citation type="submission" date="2020-02" db="EMBL/GenBank/DDBJ databases">
        <authorList>
            <person name="Palmer J.M."/>
        </authorList>
    </citation>
    <scope>NUCLEOTIDE SEQUENCE</scope>
    <source>
        <strain evidence="1">EPUS1.4</strain>
        <tissue evidence="1">Thallus</tissue>
    </source>
</reference>
<dbReference type="Proteomes" id="UP000606974">
    <property type="component" value="Unassembled WGS sequence"/>
</dbReference>
<dbReference type="AlphaFoldDB" id="A0A8H7DZQ6"/>
<keyword evidence="2" id="KW-1185">Reference proteome</keyword>
<gene>
    <name evidence="1" type="ORF">GJ744_003603</name>
</gene>
<evidence type="ECO:0000313" key="1">
    <source>
        <dbReference type="EMBL" id="KAF7503575.1"/>
    </source>
</evidence>
<evidence type="ECO:0000313" key="2">
    <source>
        <dbReference type="Proteomes" id="UP000606974"/>
    </source>
</evidence>
<proteinExistence type="predicted"/>
<comment type="caution">
    <text evidence="1">The sequence shown here is derived from an EMBL/GenBank/DDBJ whole genome shotgun (WGS) entry which is preliminary data.</text>
</comment>